<evidence type="ECO:0000256" key="4">
    <source>
        <dbReference type="ARBA" id="ARBA00023163"/>
    </source>
</evidence>
<comment type="caution">
    <text evidence="6">The sequence shown here is derived from an EMBL/GenBank/DDBJ whole genome shotgun (WGS) entry which is preliminary data.</text>
</comment>
<dbReference type="InterPro" id="IPR050204">
    <property type="entry name" value="AraC_XylS_family_regulators"/>
</dbReference>
<reference evidence="6 7" key="1">
    <citation type="submission" date="2017-10" db="EMBL/GenBank/DDBJ databases">
        <title>Genomics of the genus Arcobacter.</title>
        <authorList>
            <person name="Perez-Cataluna A."/>
            <person name="Figueras M.J."/>
        </authorList>
    </citation>
    <scope>NUCLEOTIDE SEQUENCE [LARGE SCALE GENOMIC DNA]</scope>
    <source>
        <strain evidence="6 7">DSM 24636</strain>
    </source>
</reference>
<keyword evidence="7" id="KW-1185">Reference proteome</keyword>
<dbReference type="RefSeq" id="WP_129081485.1">
    <property type="nucleotide sequence ID" value="NZ_CP041070.1"/>
</dbReference>
<evidence type="ECO:0000259" key="5">
    <source>
        <dbReference type="PROSITE" id="PS01124"/>
    </source>
</evidence>
<evidence type="ECO:0000313" key="7">
    <source>
        <dbReference type="Proteomes" id="UP000290191"/>
    </source>
</evidence>
<name>A0A4Q0Y4J8_9BACT</name>
<dbReference type="SUPFAM" id="SSF51215">
    <property type="entry name" value="Regulatory protein AraC"/>
    <property type="match status" value="1"/>
</dbReference>
<dbReference type="InterPro" id="IPR009057">
    <property type="entry name" value="Homeodomain-like_sf"/>
</dbReference>
<accession>A0A4Q0Y4J8</accession>
<dbReference type="InterPro" id="IPR018062">
    <property type="entry name" value="HTH_AraC-typ_CS"/>
</dbReference>
<evidence type="ECO:0000256" key="3">
    <source>
        <dbReference type="ARBA" id="ARBA00023159"/>
    </source>
</evidence>
<dbReference type="InterPro" id="IPR003313">
    <property type="entry name" value="AraC-bd"/>
</dbReference>
<organism evidence="6 7">
    <name type="scientific">Halarcobacter anaerophilus</name>
    <dbReference type="NCBI Taxonomy" id="877500"/>
    <lineage>
        <taxon>Bacteria</taxon>
        <taxon>Pseudomonadati</taxon>
        <taxon>Campylobacterota</taxon>
        <taxon>Epsilonproteobacteria</taxon>
        <taxon>Campylobacterales</taxon>
        <taxon>Arcobacteraceae</taxon>
        <taxon>Halarcobacter</taxon>
    </lineage>
</organism>
<dbReference type="EMBL" id="PDKO01000002">
    <property type="protein sequence ID" value="RXJ64244.1"/>
    <property type="molecule type" value="Genomic_DNA"/>
</dbReference>
<dbReference type="PROSITE" id="PS01124">
    <property type="entry name" value="HTH_ARAC_FAMILY_2"/>
    <property type="match status" value="1"/>
</dbReference>
<keyword evidence="3" id="KW-0010">Activator</keyword>
<dbReference type="OrthoDB" id="112032at2"/>
<dbReference type="PROSITE" id="PS00041">
    <property type="entry name" value="HTH_ARAC_FAMILY_1"/>
    <property type="match status" value="1"/>
</dbReference>
<dbReference type="GO" id="GO:0003700">
    <property type="term" value="F:DNA-binding transcription factor activity"/>
    <property type="evidence" value="ECO:0007669"/>
    <property type="project" value="InterPro"/>
</dbReference>
<proteinExistence type="predicted"/>
<evidence type="ECO:0000256" key="1">
    <source>
        <dbReference type="ARBA" id="ARBA00023015"/>
    </source>
</evidence>
<dbReference type="InterPro" id="IPR037923">
    <property type="entry name" value="HTH-like"/>
</dbReference>
<dbReference type="SMART" id="SM00342">
    <property type="entry name" value="HTH_ARAC"/>
    <property type="match status" value="1"/>
</dbReference>
<dbReference type="GO" id="GO:0043565">
    <property type="term" value="F:sequence-specific DNA binding"/>
    <property type="evidence" value="ECO:0007669"/>
    <property type="project" value="InterPro"/>
</dbReference>
<gene>
    <name evidence="6" type="ORF">CRV06_04295</name>
</gene>
<dbReference type="InterPro" id="IPR018060">
    <property type="entry name" value="HTH_AraC"/>
</dbReference>
<dbReference type="STRING" id="877500.GCA_000935065_01402"/>
<evidence type="ECO:0000256" key="2">
    <source>
        <dbReference type="ARBA" id="ARBA00023125"/>
    </source>
</evidence>
<keyword evidence="4" id="KW-0804">Transcription</keyword>
<dbReference type="Pfam" id="PF02311">
    <property type="entry name" value="AraC_binding"/>
    <property type="match status" value="1"/>
</dbReference>
<dbReference type="Pfam" id="PF12833">
    <property type="entry name" value="HTH_18"/>
    <property type="match status" value="1"/>
</dbReference>
<sequence>MNSISKLTHNAKFLKPNKNKEIFIYEGDYNNFTFEKHIHDEYTISLIEKGHMGAFLKGFNHEFDKSSIITINPDEVHSCGVLSKEGYKHHSLYLSPDSIKSILKDNFNKSLLPFKNFAFSNDFIYRKLYFLMKYNSSFMELSWESELIETLNVILQINTKATNITTLPSHYDLIKKAKEFINDNYENDFTLDDLSKEFNISKYHFLRLFKKHTFVSPHTYLMIRRVEKAKHFLRNGWDISQTAYLCGFTDQSHLNRKFKQLTGMTPGKYKSFFL</sequence>
<dbReference type="Gene3D" id="1.10.10.60">
    <property type="entry name" value="Homeodomain-like"/>
    <property type="match status" value="2"/>
</dbReference>
<feature type="domain" description="HTH araC/xylS-type" evidence="5">
    <location>
        <begin position="175"/>
        <end position="272"/>
    </location>
</feature>
<dbReference type="PANTHER" id="PTHR46796">
    <property type="entry name" value="HTH-TYPE TRANSCRIPTIONAL ACTIVATOR RHAS-RELATED"/>
    <property type="match status" value="1"/>
</dbReference>
<protein>
    <submittedName>
        <fullName evidence="6">AraC family transcriptional regulator</fullName>
    </submittedName>
</protein>
<keyword evidence="2" id="KW-0238">DNA-binding</keyword>
<dbReference type="AlphaFoldDB" id="A0A4Q0Y4J8"/>
<evidence type="ECO:0000313" key="6">
    <source>
        <dbReference type="EMBL" id="RXJ64244.1"/>
    </source>
</evidence>
<keyword evidence="1" id="KW-0805">Transcription regulation</keyword>
<dbReference type="SUPFAM" id="SSF46689">
    <property type="entry name" value="Homeodomain-like"/>
    <property type="match status" value="2"/>
</dbReference>
<dbReference type="Proteomes" id="UP000290191">
    <property type="component" value="Unassembled WGS sequence"/>
</dbReference>